<organism evidence="1 2">
    <name type="scientific">Coptis chinensis</name>
    <dbReference type="NCBI Taxonomy" id="261450"/>
    <lineage>
        <taxon>Eukaryota</taxon>
        <taxon>Viridiplantae</taxon>
        <taxon>Streptophyta</taxon>
        <taxon>Embryophyta</taxon>
        <taxon>Tracheophyta</taxon>
        <taxon>Spermatophyta</taxon>
        <taxon>Magnoliopsida</taxon>
        <taxon>Ranunculales</taxon>
        <taxon>Ranunculaceae</taxon>
        <taxon>Coptidoideae</taxon>
        <taxon>Coptis</taxon>
    </lineage>
</organism>
<reference evidence="1 2" key="1">
    <citation type="submission" date="2020-10" db="EMBL/GenBank/DDBJ databases">
        <title>The Coptis chinensis genome and diversification of protoberbering-type alkaloids.</title>
        <authorList>
            <person name="Wang B."/>
            <person name="Shu S."/>
            <person name="Song C."/>
            <person name="Liu Y."/>
        </authorList>
    </citation>
    <scope>NUCLEOTIDE SEQUENCE [LARGE SCALE GENOMIC DNA]</scope>
    <source>
        <strain evidence="1">HL-2020</strain>
        <tissue evidence="1">Leaf</tissue>
    </source>
</reference>
<dbReference type="Proteomes" id="UP000631114">
    <property type="component" value="Unassembled WGS sequence"/>
</dbReference>
<keyword evidence="2" id="KW-1185">Reference proteome</keyword>
<dbReference type="AlphaFoldDB" id="A0A835I446"/>
<proteinExistence type="predicted"/>
<protein>
    <submittedName>
        <fullName evidence="1">Uncharacterized protein</fullName>
    </submittedName>
</protein>
<dbReference type="OrthoDB" id="2002453at2759"/>
<evidence type="ECO:0000313" key="1">
    <source>
        <dbReference type="EMBL" id="KAF9608788.1"/>
    </source>
</evidence>
<accession>A0A835I446</accession>
<comment type="caution">
    <text evidence="1">The sequence shown here is derived from an EMBL/GenBank/DDBJ whole genome shotgun (WGS) entry which is preliminary data.</text>
</comment>
<gene>
    <name evidence="1" type="ORF">IFM89_011557</name>
</gene>
<evidence type="ECO:0000313" key="2">
    <source>
        <dbReference type="Proteomes" id="UP000631114"/>
    </source>
</evidence>
<name>A0A835I446_9MAGN</name>
<dbReference type="EMBL" id="JADFTS010000004">
    <property type="protein sequence ID" value="KAF9608788.1"/>
    <property type="molecule type" value="Genomic_DNA"/>
</dbReference>
<sequence length="216" mass="22816">MGGGGKIVSSKVTLEKDLGCFSCGMLDHWIDSCLWNDSHCKRCSTGRVVRTSQQPHSFGKKNLSCPNCRSFQWMKDALKESIKQQPCKLLSIDGESSSVGSCKEKSKVSIQIEVDNLCDGFEVNVTVKGKGKGKGKSRVCFKFTVKCVFGLGFGGGAGCASVGFGANVKAKPLAGGGGATGFGESQVVDMLLVPLHIDQNNHPTLKAQVVHCGTGP</sequence>